<dbReference type="GO" id="GO:0009847">
    <property type="term" value="P:spore germination"/>
    <property type="evidence" value="ECO:0007669"/>
    <property type="project" value="InterPro"/>
</dbReference>
<keyword evidence="4 8" id="KW-0732">Signal</keyword>
<reference evidence="12 13" key="1">
    <citation type="submission" date="2016-10" db="EMBL/GenBank/DDBJ databases">
        <authorList>
            <person name="de Groot N.N."/>
        </authorList>
    </citation>
    <scope>NUCLEOTIDE SEQUENCE [LARGE SCALE GENOMIC DNA]</scope>
    <source>
        <strain evidence="12 13">DSM 17074</strain>
    </source>
</reference>
<keyword evidence="5" id="KW-0472">Membrane</keyword>
<dbReference type="Gene3D" id="3.30.300.210">
    <property type="entry name" value="Nutrient germinant receptor protein C, domain 3"/>
    <property type="match status" value="1"/>
</dbReference>
<feature type="domain" description="Spore germination protein N-terminal" evidence="10">
    <location>
        <begin position="21"/>
        <end position="194"/>
    </location>
</feature>
<proteinExistence type="inferred from homology"/>
<evidence type="ECO:0000256" key="3">
    <source>
        <dbReference type="ARBA" id="ARBA00022544"/>
    </source>
</evidence>
<accession>A0A1I6V5Y9</accession>
<dbReference type="STRING" id="306541.SAMN05421668_1464"/>
<dbReference type="Pfam" id="PF25198">
    <property type="entry name" value="Spore_GerAC_N"/>
    <property type="match status" value="1"/>
</dbReference>
<comment type="subcellular location">
    <subcellularLocation>
        <location evidence="1">Membrane</location>
        <topology evidence="1">Lipid-anchor</topology>
    </subcellularLocation>
</comment>
<evidence type="ECO:0000256" key="4">
    <source>
        <dbReference type="ARBA" id="ARBA00022729"/>
    </source>
</evidence>
<dbReference type="InterPro" id="IPR038501">
    <property type="entry name" value="Spore_GerAC_C_sf"/>
</dbReference>
<dbReference type="EMBL" id="BJWJ01000056">
    <property type="protein sequence ID" value="GEM05842.1"/>
    <property type="molecule type" value="Genomic_DNA"/>
</dbReference>
<keyword evidence="6" id="KW-0564">Palmitate</keyword>
<evidence type="ECO:0000313" key="12">
    <source>
        <dbReference type="EMBL" id="SFT09133.1"/>
    </source>
</evidence>
<name>A0A1I6V5Y9_9BACI</name>
<dbReference type="OrthoDB" id="9816067at2"/>
<sequence>MKKKVIGLLCMLLLLSGCYSQTELNEMMVATAIGVDKTETGVNVTLQVLNPSEVAGGTTKTGRPGVSCYSETGETFFHALRRLTRITPRKIFLSHIRFVAFDEALAREGLLPLLDFLMRDHELRSDFSLFIVKEYKANDLLKTLTPIEQIPANKVLNSTMATEEFYGTAGENELEDFYKAFYSEGVEPVLTGIELLGQVDSGSSIESIEQTEPETIIKINDLALFREDQLVGWLTEQQSIGYGYWTNHIQNTVSVVSVNDALVTLEIMKAKVAIKPSEKRRHFDVTTTIQASIGQSAWGDVDDLAKLKQALSDDIKNQMSQCLDRLREEQIDSIGLGQLLYQNQPSVWEEVKDDWDETFQNVTASYTFDVTISQNGQITAERGAPK</sequence>
<evidence type="ECO:0000256" key="8">
    <source>
        <dbReference type="SAM" id="SignalP"/>
    </source>
</evidence>
<feature type="signal peptide" evidence="8">
    <location>
        <begin position="1"/>
        <end position="20"/>
    </location>
</feature>
<keyword evidence="7" id="KW-0449">Lipoprotein</keyword>
<dbReference type="RefSeq" id="WP_062323803.1">
    <property type="nucleotide sequence ID" value="NZ_BJWJ01000056.1"/>
</dbReference>
<organism evidence="12 13">
    <name type="scientific">Halolactibacillus miurensis</name>
    <dbReference type="NCBI Taxonomy" id="306541"/>
    <lineage>
        <taxon>Bacteria</taxon>
        <taxon>Bacillati</taxon>
        <taxon>Bacillota</taxon>
        <taxon>Bacilli</taxon>
        <taxon>Bacillales</taxon>
        <taxon>Bacillaceae</taxon>
        <taxon>Halolactibacillus</taxon>
    </lineage>
</organism>
<evidence type="ECO:0000313" key="14">
    <source>
        <dbReference type="Proteomes" id="UP000321773"/>
    </source>
</evidence>
<dbReference type="InterPro" id="IPR046953">
    <property type="entry name" value="Spore_GerAC-like_C"/>
</dbReference>
<dbReference type="Proteomes" id="UP000199139">
    <property type="component" value="Unassembled WGS sequence"/>
</dbReference>
<feature type="chain" id="PRO_5039519721" evidence="8">
    <location>
        <begin position="21"/>
        <end position="386"/>
    </location>
</feature>
<evidence type="ECO:0000256" key="2">
    <source>
        <dbReference type="ARBA" id="ARBA00007886"/>
    </source>
</evidence>
<evidence type="ECO:0000256" key="5">
    <source>
        <dbReference type="ARBA" id="ARBA00023136"/>
    </source>
</evidence>
<reference evidence="11 14" key="2">
    <citation type="submission" date="2019-07" db="EMBL/GenBank/DDBJ databases">
        <title>Whole genome shotgun sequence of Halolactibacillus miurensis NBRC 100873.</title>
        <authorList>
            <person name="Hosoyama A."/>
            <person name="Uohara A."/>
            <person name="Ohji S."/>
            <person name="Ichikawa N."/>
        </authorList>
    </citation>
    <scope>NUCLEOTIDE SEQUENCE [LARGE SCALE GENOMIC DNA]</scope>
    <source>
        <strain evidence="11 14">NBRC 100873</strain>
    </source>
</reference>
<evidence type="ECO:0000256" key="1">
    <source>
        <dbReference type="ARBA" id="ARBA00004635"/>
    </source>
</evidence>
<dbReference type="PANTHER" id="PTHR35789:SF1">
    <property type="entry name" value="SPORE GERMINATION PROTEIN B3"/>
    <property type="match status" value="1"/>
</dbReference>
<keyword evidence="3" id="KW-0309">Germination</keyword>
<dbReference type="InterPro" id="IPR008844">
    <property type="entry name" value="Spore_GerAC-like"/>
</dbReference>
<gene>
    <name evidence="11" type="ORF">HMI01_28300</name>
    <name evidence="12" type="ORF">SAMN05421668_1464</name>
</gene>
<feature type="domain" description="Spore germination GerAC-like C-terminal" evidence="9">
    <location>
        <begin position="221"/>
        <end position="376"/>
    </location>
</feature>
<evidence type="ECO:0000256" key="7">
    <source>
        <dbReference type="ARBA" id="ARBA00023288"/>
    </source>
</evidence>
<dbReference type="AlphaFoldDB" id="A0A1I6V5Y9"/>
<evidence type="ECO:0000256" key="6">
    <source>
        <dbReference type="ARBA" id="ARBA00023139"/>
    </source>
</evidence>
<evidence type="ECO:0000313" key="13">
    <source>
        <dbReference type="Proteomes" id="UP000199139"/>
    </source>
</evidence>
<dbReference type="PROSITE" id="PS51257">
    <property type="entry name" value="PROKAR_LIPOPROTEIN"/>
    <property type="match status" value="1"/>
</dbReference>
<dbReference type="NCBIfam" id="TIGR02887">
    <property type="entry name" value="spore_ger_x_C"/>
    <property type="match status" value="1"/>
</dbReference>
<evidence type="ECO:0000259" key="9">
    <source>
        <dbReference type="Pfam" id="PF05504"/>
    </source>
</evidence>
<dbReference type="PANTHER" id="PTHR35789">
    <property type="entry name" value="SPORE GERMINATION PROTEIN B3"/>
    <property type="match status" value="1"/>
</dbReference>
<dbReference type="Proteomes" id="UP000321773">
    <property type="component" value="Unassembled WGS sequence"/>
</dbReference>
<evidence type="ECO:0000259" key="10">
    <source>
        <dbReference type="Pfam" id="PF25198"/>
    </source>
</evidence>
<protein>
    <submittedName>
        <fullName evidence="12">Spore germination protein KC</fullName>
    </submittedName>
    <submittedName>
        <fullName evidence="11">Spore gernimation protein GerC</fullName>
    </submittedName>
</protein>
<dbReference type="Pfam" id="PF05504">
    <property type="entry name" value="Spore_GerAC"/>
    <property type="match status" value="1"/>
</dbReference>
<dbReference type="EMBL" id="FPAI01000046">
    <property type="protein sequence ID" value="SFT09133.1"/>
    <property type="molecule type" value="Genomic_DNA"/>
</dbReference>
<evidence type="ECO:0000313" key="11">
    <source>
        <dbReference type="EMBL" id="GEM05842.1"/>
    </source>
</evidence>
<dbReference type="GO" id="GO:0016020">
    <property type="term" value="C:membrane"/>
    <property type="evidence" value="ECO:0007669"/>
    <property type="project" value="UniProtKB-SubCell"/>
</dbReference>
<keyword evidence="14" id="KW-1185">Reference proteome</keyword>
<dbReference type="InterPro" id="IPR057336">
    <property type="entry name" value="GerAC_N"/>
</dbReference>
<comment type="similarity">
    <text evidence="2">Belongs to the GerABKC lipoprotein family.</text>
</comment>